<protein>
    <recommendedName>
        <fullName evidence="1">Transcription factor zinc-finger domain-containing protein</fullName>
    </recommendedName>
</protein>
<dbReference type="RefSeq" id="WP_044184755.1">
    <property type="nucleotide sequence ID" value="NZ_JMCB01000003.1"/>
</dbReference>
<evidence type="ECO:0000259" key="1">
    <source>
        <dbReference type="Pfam" id="PF13453"/>
    </source>
</evidence>
<evidence type="ECO:0000313" key="3">
    <source>
        <dbReference type="Proteomes" id="UP000028725"/>
    </source>
</evidence>
<sequence>MNCPACRSKTVEQGFEGSRGAKVLLDVCPTCHGLWFDAKESIQLSSNGVLRLFRQMHGHKDEHYRLKEPLACPRCRATLTKTQDLARSNRFQYFRCPNEHGHFITFFQFLREKGIVRSLNAKELAELKKHVQHLQCSDCGDPISLETDSACPRCRAPLCILDPKALGATVEGLNPAAVAAGVVAPAVAAQILMEHMKLDGFFRKIDSQVQAASTSVGTTPIADSSSAETVAEVVETGVEAIDLLDVGIDFFFDIASGIGDLF</sequence>
<reference evidence="2 3" key="1">
    <citation type="submission" date="2014-04" db="EMBL/GenBank/DDBJ databases">
        <title>Genome assembly of Hyalangium minutum DSM 14724.</title>
        <authorList>
            <person name="Sharma G."/>
            <person name="Subramanian S."/>
        </authorList>
    </citation>
    <scope>NUCLEOTIDE SEQUENCE [LARGE SCALE GENOMIC DNA]</scope>
    <source>
        <strain evidence="2 3">DSM 14724</strain>
    </source>
</reference>
<proteinExistence type="predicted"/>
<name>A0A085WQZ3_9BACT</name>
<dbReference type="AlphaFoldDB" id="A0A085WQZ3"/>
<dbReference type="EMBL" id="JMCB01000003">
    <property type="protein sequence ID" value="KFE70106.1"/>
    <property type="molecule type" value="Genomic_DNA"/>
</dbReference>
<dbReference type="InterPro" id="IPR027392">
    <property type="entry name" value="TF_Znf"/>
</dbReference>
<feature type="domain" description="Transcription factor zinc-finger" evidence="1">
    <location>
        <begin position="2"/>
        <end position="40"/>
    </location>
</feature>
<accession>A0A085WQZ3</accession>
<organism evidence="2 3">
    <name type="scientific">Hyalangium minutum</name>
    <dbReference type="NCBI Taxonomy" id="394096"/>
    <lineage>
        <taxon>Bacteria</taxon>
        <taxon>Pseudomonadati</taxon>
        <taxon>Myxococcota</taxon>
        <taxon>Myxococcia</taxon>
        <taxon>Myxococcales</taxon>
        <taxon>Cystobacterineae</taxon>
        <taxon>Archangiaceae</taxon>
        <taxon>Hyalangium</taxon>
    </lineage>
</organism>
<gene>
    <name evidence="2" type="ORF">DB31_5148</name>
</gene>
<keyword evidence="3" id="KW-1185">Reference proteome</keyword>
<dbReference type="Proteomes" id="UP000028725">
    <property type="component" value="Unassembled WGS sequence"/>
</dbReference>
<evidence type="ECO:0000313" key="2">
    <source>
        <dbReference type="EMBL" id="KFE70106.1"/>
    </source>
</evidence>
<dbReference type="OrthoDB" id="9814037at2"/>
<dbReference type="STRING" id="394096.DB31_5148"/>
<comment type="caution">
    <text evidence="2">The sequence shown here is derived from an EMBL/GenBank/DDBJ whole genome shotgun (WGS) entry which is preliminary data.</text>
</comment>
<dbReference type="Pfam" id="PF13453">
    <property type="entry name" value="Zn_ribbon_TFIIB"/>
    <property type="match status" value="1"/>
</dbReference>